<dbReference type="Pfam" id="PF21156">
    <property type="entry name" value="ISOA1-3_C"/>
    <property type="match status" value="1"/>
</dbReference>
<reference evidence="7" key="1">
    <citation type="submission" date="2018-03" db="EMBL/GenBank/DDBJ databases">
        <authorList>
            <person name="Zecchin S."/>
        </authorList>
    </citation>
    <scope>NUCLEOTIDE SEQUENCE [LARGE SCALE GENOMIC DNA]</scope>
</reference>
<dbReference type="GO" id="GO:0004135">
    <property type="term" value="F:amylo-alpha-1,6-glucosidase activity"/>
    <property type="evidence" value="ECO:0007669"/>
    <property type="project" value="InterPro"/>
</dbReference>
<sequence length="694" mass="78416">MEHKKYKIRPGRRFPFGVTTDELGTNFSIWGLRSTAAELLLFESSQSSEPFQMVTLDPVENRTYYSWHVYVEGLPTGTHYAWRLDGPSDTRKSGHRFDRQKGLIDPTARAVSDLLWDRQLASRPGDNIASSMRGIIVSDDGYDWEGDQPLNRAAEQSIIYEMHVGGFTRHYSSGVKNPGTFSGIIEKIPYLKSLGVTDVELMPVMAFDEQDVPEPVRARGLKNCWGYSTHSFFSPHPAYCVSPEKGTHVREFRDMVKALHRAGIGVILDIVLGHTAEGGAEGPTINFKGLGNMGFYHLDPNDLSIYRDYTGCGNTVNCNFPIVTAFLIECLEYWVSQMHVDGFRFDLASVLVRGHDGKPLRYAPTPWYIELSDVLGNTRLIAEAWDAGGLYQVGDFPGFRWAEWNGRYRDVIRRFGRGDPGLIGETATRLSGSSDLYECEGRLPVNSINFITCHDGFTLRDLVSYSTKHNEANGESNRDGSDDNASWNCGVEGEADIPEVLELRKRQAKNFMAILLLSQGVPMILSGDEVLRTQHGNNNCYCQDNETSWFNWELTKENKDMLRFVSEMIAFRKRHPSIMRKQFLTGERGKWELPDVTWHGLKLNDPGWDDPGAQVLALTLSGTDETEEHIHIMLNMSDRTEQMELPMVSECNWYRAVDTSRPSPADIVEAVTQPKIGKYFYEVSPRSIVVLEAR</sequence>
<dbReference type="CDD" id="cd11326">
    <property type="entry name" value="AmyAc_Glg_debranch"/>
    <property type="match status" value="1"/>
</dbReference>
<proteinExistence type="inferred from homology"/>
<dbReference type="GO" id="GO:0019156">
    <property type="term" value="F:isoamylase activity"/>
    <property type="evidence" value="ECO:0007669"/>
    <property type="project" value="UniProtKB-ARBA"/>
</dbReference>
<dbReference type="GO" id="GO:0005980">
    <property type="term" value="P:glycogen catabolic process"/>
    <property type="evidence" value="ECO:0007669"/>
    <property type="project" value="InterPro"/>
</dbReference>
<dbReference type="NCBIfam" id="TIGR02100">
    <property type="entry name" value="glgX_debranch"/>
    <property type="match status" value="1"/>
</dbReference>
<gene>
    <name evidence="6" type="primary">glgX</name>
    <name evidence="6" type="ORF">NBG4_410018</name>
</gene>
<name>A0A2U3QI86_9BACT</name>
<evidence type="ECO:0000259" key="5">
    <source>
        <dbReference type="SMART" id="SM00642"/>
    </source>
</evidence>
<dbReference type="PANTHER" id="PTHR43002">
    <property type="entry name" value="GLYCOGEN DEBRANCHING ENZYME"/>
    <property type="match status" value="1"/>
</dbReference>
<dbReference type="EC" id="3.2.1.-" evidence="6"/>
<dbReference type="OrthoDB" id="9760647at2"/>
<keyword evidence="7" id="KW-1185">Reference proteome</keyword>
<evidence type="ECO:0000313" key="6">
    <source>
        <dbReference type="EMBL" id="SPQ01070.1"/>
    </source>
</evidence>
<dbReference type="InterPro" id="IPR013783">
    <property type="entry name" value="Ig-like_fold"/>
</dbReference>
<evidence type="ECO:0000256" key="1">
    <source>
        <dbReference type="ARBA" id="ARBA00008061"/>
    </source>
</evidence>
<accession>A0A2U3QI86</accession>
<organism evidence="6 7">
    <name type="scientific">Candidatus Sulfobium mesophilum</name>
    <dbReference type="NCBI Taxonomy" id="2016548"/>
    <lineage>
        <taxon>Bacteria</taxon>
        <taxon>Pseudomonadati</taxon>
        <taxon>Nitrospirota</taxon>
        <taxon>Nitrospiria</taxon>
        <taxon>Nitrospirales</taxon>
        <taxon>Nitrospiraceae</taxon>
        <taxon>Candidatus Sulfobium</taxon>
    </lineage>
</organism>
<dbReference type="Pfam" id="PF00128">
    <property type="entry name" value="Alpha-amylase"/>
    <property type="match status" value="1"/>
</dbReference>
<dbReference type="InterPro" id="IPR006047">
    <property type="entry name" value="GH13_cat_dom"/>
</dbReference>
<dbReference type="Proteomes" id="UP000245125">
    <property type="component" value="Unassembled WGS sequence"/>
</dbReference>
<dbReference type="AlphaFoldDB" id="A0A2U3QI86"/>
<evidence type="ECO:0000313" key="7">
    <source>
        <dbReference type="Proteomes" id="UP000245125"/>
    </source>
</evidence>
<dbReference type="SUPFAM" id="SSF81296">
    <property type="entry name" value="E set domains"/>
    <property type="match status" value="1"/>
</dbReference>
<dbReference type="EMBL" id="OUUY01000088">
    <property type="protein sequence ID" value="SPQ01070.1"/>
    <property type="molecule type" value="Genomic_DNA"/>
</dbReference>
<dbReference type="InterPro" id="IPR004193">
    <property type="entry name" value="Glyco_hydro_13_N"/>
</dbReference>
<dbReference type="InterPro" id="IPR011837">
    <property type="entry name" value="Glycogen_debranch_GlgX"/>
</dbReference>
<dbReference type="SMART" id="SM00642">
    <property type="entry name" value="Aamy"/>
    <property type="match status" value="1"/>
</dbReference>
<keyword evidence="2 6" id="KW-0378">Hydrolase</keyword>
<dbReference type="Gene3D" id="2.60.40.1180">
    <property type="entry name" value="Golgi alpha-mannosidase II"/>
    <property type="match status" value="1"/>
</dbReference>
<dbReference type="InterPro" id="IPR013780">
    <property type="entry name" value="Glyco_hydro_b"/>
</dbReference>
<evidence type="ECO:0000256" key="2">
    <source>
        <dbReference type="ARBA" id="ARBA00022801"/>
    </source>
</evidence>
<dbReference type="InterPro" id="IPR048650">
    <property type="entry name" value="ISOA1-3-like_C"/>
</dbReference>
<evidence type="ECO:0000256" key="3">
    <source>
        <dbReference type="ARBA" id="ARBA00022946"/>
    </source>
</evidence>
<dbReference type="Gene3D" id="3.20.20.80">
    <property type="entry name" value="Glycosidases"/>
    <property type="match status" value="1"/>
</dbReference>
<dbReference type="Pfam" id="PF02922">
    <property type="entry name" value="CBM_48"/>
    <property type="match status" value="1"/>
</dbReference>
<feature type="domain" description="Glycosyl hydrolase family 13 catalytic" evidence="5">
    <location>
        <begin position="161"/>
        <end position="572"/>
    </location>
</feature>
<keyword evidence="4 6" id="KW-0326">Glycosidase</keyword>
<dbReference type="InterPro" id="IPR044505">
    <property type="entry name" value="GlgX_Isoamylase_N_E_set"/>
</dbReference>
<evidence type="ECO:0000256" key="4">
    <source>
        <dbReference type="ARBA" id="ARBA00023295"/>
    </source>
</evidence>
<protein>
    <submittedName>
        <fullName evidence="6">Glycogen operon protein GlgX homolog</fullName>
        <ecNumber evidence="6">3.2.1.-</ecNumber>
    </submittedName>
</protein>
<keyword evidence="3" id="KW-0809">Transit peptide</keyword>
<comment type="similarity">
    <text evidence="1">Belongs to the glycosyl hydrolase 13 family.</text>
</comment>
<dbReference type="Gene3D" id="2.60.40.10">
    <property type="entry name" value="Immunoglobulins"/>
    <property type="match status" value="1"/>
</dbReference>
<dbReference type="SUPFAM" id="SSF51011">
    <property type="entry name" value="Glycosyl hydrolase domain"/>
    <property type="match status" value="1"/>
</dbReference>
<dbReference type="CDD" id="cd02856">
    <property type="entry name" value="E_set_GDE_Isoamylase_N"/>
    <property type="match status" value="1"/>
</dbReference>
<dbReference type="InterPro" id="IPR017853">
    <property type="entry name" value="GH"/>
</dbReference>
<dbReference type="InterPro" id="IPR014756">
    <property type="entry name" value="Ig_E-set"/>
</dbReference>
<dbReference type="SUPFAM" id="SSF51445">
    <property type="entry name" value="(Trans)glycosidases"/>
    <property type="match status" value="1"/>
</dbReference>